<dbReference type="RefSeq" id="WP_404612978.1">
    <property type="nucleotide sequence ID" value="NZ_JADIKK010000008.1"/>
</dbReference>
<name>A0ABW8J3S4_9GAMM</name>
<proteinExistence type="predicted"/>
<evidence type="ECO:0000313" key="2">
    <source>
        <dbReference type="Proteomes" id="UP001620339"/>
    </source>
</evidence>
<sequence>MNAPLIHVKHLHLHLPTPAVGPIDLGALDLSKASNAAAASRPRFELSPDGSYVTDHKTGIQWATETTDYMSYDKGMAYCAALTLGGLTGWTIGPLERRETITDRTRFKPAMPMPFKGDKYEWTCTPYLPSGNDENGQPRAFWQVYGSYGGVYYDGRDDGSGVVRPCRLVPRPGQ</sequence>
<dbReference type="Proteomes" id="UP001620339">
    <property type="component" value="Unassembled WGS sequence"/>
</dbReference>
<dbReference type="EMBL" id="JADIKK010000008">
    <property type="protein sequence ID" value="MFK2876942.1"/>
    <property type="molecule type" value="Genomic_DNA"/>
</dbReference>
<keyword evidence="2" id="KW-1185">Reference proteome</keyword>
<gene>
    <name evidence="1" type="ORF">ISP25_07680</name>
</gene>
<organism evidence="1 2">
    <name type="scientific">Rhodanobacter hydrolyticus</name>
    <dbReference type="NCBI Taxonomy" id="2250595"/>
    <lineage>
        <taxon>Bacteria</taxon>
        <taxon>Pseudomonadati</taxon>
        <taxon>Pseudomonadota</taxon>
        <taxon>Gammaproteobacteria</taxon>
        <taxon>Lysobacterales</taxon>
        <taxon>Rhodanobacteraceae</taxon>
        <taxon>Rhodanobacter</taxon>
    </lineage>
</organism>
<evidence type="ECO:0000313" key="1">
    <source>
        <dbReference type="EMBL" id="MFK2876942.1"/>
    </source>
</evidence>
<reference evidence="1 2" key="1">
    <citation type="submission" date="2020-10" db="EMBL/GenBank/DDBJ databases">
        <title>Phylogeny of dyella-like bacteria.</title>
        <authorList>
            <person name="Fu J."/>
        </authorList>
    </citation>
    <scope>NUCLEOTIDE SEQUENCE [LARGE SCALE GENOMIC DNA]</scope>
    <source>
        <strain evidence="1 2">KACC 19113</strain>
    </source>
</reference>
<accession>A0ABW8J3S4</accession>
<protein>
    <submittedName>
        <fullName evidence="1">DUF1566 domain-containing protein</fullName>
    </submittedName>
</protein>
<comment type="caution">
    <text evidence="1">The sequence shown here is derived from an EMBL/GenBank/DDBJ whole genome shotgun (WGS) entry which is preliminary data.</text>
</comment>